<proteinExistence type="predicted"/>
<dbReference type="AlphaFoldDB" id="A0A931FYR8"/>
<organism evidence="2 3">
    <name type="scientific">Actinoplanes aureus</name>
    <dbReference type="NCBI Taxonomy" id="2792083"/>
    <lineage>
        <taxon>Bacteria</taxon>
        <taxon>Bacillati</taxon>
        <taxon>Actinomycetota</taxon>
        <taxon>Actinomycetes</taxon>
        <taxon>Micromonosporales</taxon>
        <taxon>Micromonosporaceae</taxon>
        <taxon>Actinoplanes</taxon>
    </lineage>
</organism>
<sequence>MSGVREGDLPDRPLSVKVDAGGTTGENAWIGAVSELERSLESAVSTESSPFNLAVTYFISGRTYAPGFRGMRVGFYLSKYRTLVIQIVLPASPPEDGARAELLRVLGPAVDRAEAWGRRKRLLDGELTAVRTALAEVSREEMNERD</sequence>
<accession>A0A931FYR8</accession>
<evidence type="ECO:0000256" key="1">
    <source>
        <dbReference type="SAM" id="MobiDB-lite"/>
    </source>
</evidence>
<evidence type="ECO:0000313" key="2">
    <source>
        <dbReference type="EMBL" id="MBG0564027.1"/>
    </source>
</evidence>
<evidence type="ECO:0000313" key="3">
    <source>
        <dbReference type="Proteomes" id="UP000598146"/>
    </source>
</evidence>
<dbReference type="EMBL" id="JADQTO010000010">
    <property type="protein sequence ID" value="MBG0564027.1"/>
    <property type="molecule type" value="Genomic_DNA"/>
</dbReference>
<feature type="compositionally biased region" description="Basic and acidic residues" evidence="1">
    <location>
        <begin position="1"/>
        <end position="11"/>
    </location>
</feature>
<dbReference type="RefSeq" id="WP_196415820.1">
    <property type="nucleotide sequence ID" value="NZ_JADQTO010000010.1"/>
</dbReference>
<protein>
    <submittedName>
        <fullName evidence="2">Uncharacterized protein</fullName>
    </submittedName>
</protein>
<reference evidence="2" key="1">
    <citation type="submission" date="2020-11" db="EMBL/GenBank/DDBJ databases">
        <title>Isolation and identification of active actinomycetes.</title>
        <authorList>
            <person name="Sun X."/>
        </authorList>
    </citation>
    <scope>NUCLEOTIDE SEQUENCE</scope>
    <source>
        <strain evidence="2">NEAU-A11</strain>
    </source>
</reference>
<comment type="caution">
    <text evidence="2">The sequence shown here is derived from an EMBL/GenBank/DDBJ whole genome shotgun (WGS) entry which is preliminary data.</text>
</comment>
<dbReference type="Proteomes" id="UP000598146">
    <property type="component" value="Unassembled WGS sequence"/>
</dbReference>
<name>A0A931FYR8_9ACTN</name>
<gene>
    <name evidence="2" type="ORF">I4J89_21530</name>
</gene>
<keyword evidence="3" id="KW-1185">Reference proteome</keyword>
<feature type="region of interest" description="Disordered" evidence="1">
    <location>
        <begin position="1"/>
        <end position="20"/>
    </location>
</feature>